<reference evidence="2 3" key="1">
    <citation type="submission" date="2024-08" db="EMBL/GenBank/DDBJ databases">
        <authorList>
            <person name="Lu H."/>
        </authorList>
    </citation>
    <scope>NUCLEOTIDE SEQUENCE [LARGE SCALE GENOMIC DNA]</scope>
    <source>
        <strain evidence="2 3">BYS180W</strain>
    </source>
</reference>
<name>A0ABW7FZF6_9BURK</name>
<proteinExistence type="predicted"/>
<dbReference type="InterPro" id="IPR007541">
    <property type="entry name" value="Uncharacterised_BSP"/>
</dbReference>
<feature type="signal peptide" evidence="1">
    <location>
        <begin position="1"/>
        <end position="21"/>
    </location>
</feature>
<dbReference type="EMBL" id="JBIGHZ010000006">
    <property type="protein sequence ID" value="MFG6449691.1"/>
    <property type="molecule type" value="Genomic_DNA"/>
</dbReference>
<dbReference type="Pfam" id="PF04450">
    <property type="entry name" value="BSP"/>
    <property type="match status" value="1"/>
</dbReference>
<keyword evidence="1" id="KW-0732">Signal</keyword>
<gene>
    <name evidence="2" type="ORF">ACG0Z6_15815</name>
</gene>
<evidence type="ECO:0000313" key="3">
    <source>
        <dbReference type="Proteomes" id="UP001606099"/>
    </source>
</evidence>
<evidence type="ECO:0000313" key="2">
    <source>
        <dbReference type="EMBL" id="MFG6449691.1"/>
    </source>
</evidence>
<dbReference type="Proteomes" id="UP001606099">
    <property type="component" value="Unassembled WGS sequence"/>
</dbReference>
<dbReference type="PANTHER" id="PTHR33321">
    <property type="match status" value="1"/>
</dbReference>
<dbReference type="PANTHER" id="PTHR33321:SF12">
    <property type="entry name" value="PLANT BASIC SECRETORY PROTEIN (BSP) FAMILY PROTEIN"/>
    <property type="match status" value="1"/>
</dbReference>
<dbReference type="RefSeq" id="WP_394463158.1">
    <property type="nucleotide sequence ID" value="NZ_JBIGHZ010000006.1"/>
</dbReference>
<sequence>MPLRQTLLLWAALLGPLPSLAQSPAATPAAWAAVSTPEVVYKNDGSPGAELFKQLVPDAQAYILAIGSQVVQTLYRHPSEVPAFGRMELRIERWQDEPKGIAWKAGSPAEGIVVNVNAFYLERYAAKGGNVAQEVRGILFHEMTHAYQHYEGMAGAALEGVADWVRFKAGYQPESLRKPGGHWTDGYKTTSFFFAWLETHRGHADFAPCFNATAKPSGARQVSPWSWEAAVAACTGGAALGTLWQDYQAWLAANAAGAQR</sequence>
<feature type="chain" id="PRO_5046441515" evidence="1">
    <location>
        <begin position="22"/>
        <end position="260"/>
    </location>
</feature>
<comment type="caution">
    <text evidence="2">The sequence shown here is derived from an EMBL/GenBank/DDBJ whole genome shotgun (WGS) entry which is preliminary data.</text>
</comment>
<protein>
    <submittedName>
        <fullName evidence="2">Basic secretory protein-like protein</fullName>
    </submittedName>
</protein>
<evidence type="ECO:0000256" key="1">
    <source>
        <dbReference type="SAM" id="SignalP"/>
    </source>
</evidence>
<keyword evidence="3" id="KW-1185">Reference proteome</keyword>
<accession>A0ABW7FZF6</accession>
<organism evidence="2 3">
    <name type="scientific">Roseateles rivi</name>
    <dbReference type="NCBI Taxonomy" id="3299028"/>
    <lineage>
        <taxon>Bacteria</taxon>
        <taxon>Pseudomonadati</taxon>
        <taxon>Pseudomonadota</taxon>
        <taxon>Betaproteobacteria</taxon>
        <taxon>Burkholderiales</taxon>
        <taxon>Sphaerotilaceae</taxon>
        <taxon>Roseateles</taxon>
    </lineage>
</organism>